<sequence length="114" mass="13459">MHIVGGIAEAMIKHQHIEPAWDLAPTLTIYLSERIELSEIEIPENLKLLQLNDRREKYRQASRTEDAVLKKAVLYKWAELERSIHRDPEAAAEFVEQLHEIDLFIHKHREIRSE</sequence>
<reference evidence="1 2" key="1">
    <citation type="submission" date="2019-02" db="EMBL/GenBank/DDBJ databases">
        <title>Deep-cultivation of Planctomycetes and their phenomic and genomic characterization uncovers novel biology.</title>
        <authorList>
            <person name="Wiegand S."/>
            <person name="Jogler M."/>
            <person name="Boedeker C."/>
            <person name="Pinto D."/>
            <person name="Vollmers J."/>
            <person name="Rivas-Marin E."/>
            <person name="Kohn T."/>
            <person name="Peeters S.H."/>
            <person name="Heuer A."/>
            <person name="Rast P."/>
            <person name="Oberbeckmann S."/>
            <person name="Bunk B."/>
            <person name="Jeske O."/>
            <person name="Meyerdierks A."/>
            <person name="Storesund J.E."/>
            <person name="Kallscheuer N."/>
            <person name="Luecker S."/>
            <person name="Lage O.M."/>
            <person name="Pohl T."/>
            <person name="Merkel B.J."/>
            <person name="Hornburger P."/>
            <person name="Mueller R.-W."/>
            <person name="Bruemmer F."/>
            <person name="Labrenz M."/>
            <person name="Spormann A.M."/>
            <person name="Op Den Camp H."/>
            <person name="Overmann J."/>
            <person name="Amann R."/>
            <person name="Jetten M.S.M."/>
            <person name="Mascher T."/>
            <person name="Medema M.H."/>
            <person name="Devos D.P."/>
            <person name="Kaster A.-K."/>
            <person name="Ovreas L."/>
            <person name="Rohde M."/>
            <person name="Galperin M.Y."/>
            <person name="Jogler C."/>
        </authorList>
    </citation>
    <scope>NUCLEOTIDE SEQUENCE [LARGE SCALE GENOMIC DNA]</scope>
    <source>
        <strain evidence="1 2">Pan54</strain>
    </source>
</reference>
<protein>
    <submittedName>
        <fullName evidence="1">Uncharacterized protein</fullName>
    </submittedName>
</protein>
<evidence type="ECO:0000313" key="2">
    <source>
        <dbReference type="Proteomes" id="UP000316095"/>
    </source>
</evidence>
<proteinExistence type="predicted"/>
<dbReference type="AlphaFoldDB" id="A0A5C5XMM7"/>
<organism evidence="1 2">
    <name type="scientific">Rubinisphaera italica</name>
    <dbReference type="NCBI Taxonomy" id="2527969"/>
    <lineage>
        <taxon>Bacteria</taxon>
        <taxon>Pseudomonadati</taxon>
        <taxon>Planctomycetota</taxon>
        <taxon>Planctomycetia</taxon>
        <taxon>Planctomycetales</taxon>
        <taxon>Planctomycetaceae</taxon>
        <taxon>Rubinisphaera</taxon>
    </lineage>
</organism>
<dbReference type="EMBL" id="SJPG01000001">
    <property type="protein sequence ID" value="TWT63829.1"/>
    <property type="molecule type" value="Genomic_DNA"/>
</dbReference>
<comment type="caution">
    <text evidence="1">The sequence shown here is derived from an EMBL/GenBank/DDBJ whole genome shotgun (WGS) entry which is preliminary data.</text>
</comment>
<gene>
    <name evidence="1" type="ORF">Pan54_45880</name>
</gene>
<accession>A0A5C5XMM7</accession>
<dbReference type="Proteomes" id="UP000316095">
    <property type="component" value="Unassembled WGS sequence"/>
</dbReference>
<keyword evidence="2" id="KW-1185">Reference proteome</keyword>
<name>A0A5C5XMM7_9PLAN</name>
<evidence type="ECO:0000313" key="1">
    <source>
        <dbReference type="EMBL" id="TWT63829.1"/>
    </source>
</evidence>